<feature type="region of interest" description="Disordered" evidence="1">
    <location>
        <begin position="22"/>
        <end position="57"/>
    </location>
</feature>
<dbReference type="AlphaFoldDB" id="A0A0A9BYD6"/>
<sequence length="57" mass="6621">MLKSSMKLHLLPFRSVRATTSQVMNYTRDQKTPPSSLLRRRHRHKGIVPTRLGHQLG</sequence>
<proteinExistence type="predicted"/>
<protein>
    <submittedName>
        <fullName evidence="2">Uncharacterized protein</fullName>
    </submittedName>
</protein>
<evidence type="ECO:0000256" key="1">
    <source>
        <dbReference type="SAM" id="MobiDB-lite"/>
    </source>
</evidence>
<accession>A0A0A9BYD6</accession>
<name>A0A0A9BYD6_ARUDO</name>
<feature type="compositionally biased region" description="Polar residues" evidence="1">
    <location>
        <begin position="22"/>
        <end position="35"/>
    </location>
</feature>
<organism evidence="2">
    <name type="scientific">Arundo donax</name>
    <name type="common">Giant reed</name>
    <name type="synonym">Donax arundinaceus</name>
    <dbReference type="NCBI Taxonomy" id="35708"/>
    <lineage>
        <taxon>Eukaryota</taxon>
        <taxon>Viridiplantae</taxon>
        <taxon>Streptophyta</taxon>
        <taxon>Embryophyta</taxon>
        <taxon>Tracheophyta</taxon>
        <taxon>Spermatophyta</taxon>
        <taxon>Magnoliopsida</taxon>
        <taxon>Liliopsida</taxon>
        <taxon>Poales</taxon>
        <taxon>Poaceae</taxon>
        <taxon>PACMAD clade</taxon>
        <taxon>Arundinoideae</taxon>
        <taxon>Arundineae</taxon>
        <taxon>Arundo</taxon>
    </lineage>
</organism>
<reference evidence="2" key="2">
    <citation type="journal article" date="2015" name="Data Brief">
        <title>Shoot transcriptome of the giant reed, Arundo donax.</title>
        <authorList>
            <person name="Barrero R.A."/>
            <person name="Guerrero F.D."/>
            <person name="Moolhuijzen P."/>
            <person name="Goolsby J.A."/>
            <person name="Tidwell J."/>
            <person name="Bellgard S.E."/>
            <person name="Bellgard M.I."/>
        </authorList>
    </citation>
    <scope>NUCLEOTIDE SEQUENCE</scope>
    <source>
        <tissue evidence="2">Shoot tissue taken approximately 20 cm above the soil surface</tissue>
    </source>
</reference>
<dbReference type="EMBL" id="GBRH01230667">
    <property type="protein sequence ID" value="JAD67228.1"/>
    <property type="molecule type" value="Transcribed_RNA"/>
</dbReference>
<evidence type="ECO:0000313" key="2">
    <source>
        <dbReference type="EMBL" id="JAD67228.1"/>
    </source>
</evidence>
<reference evidence="2" key="1">
    <citation type="submission" date="2014-09" db="EMBL/GenBank/DDBJ databases">
        <authorList>
            <person name="Magalhaes I.L.F."/>
            <person name="Oliveira U."/>
            <person name="Santos F.R."/>
            <person name="Vidigal T.H.D.A."/>
            <person name="Brescovit A.D."/>
            <person name="Santos A.J."/>
        </authorList>
    </citation>
    <scope>NUCLEOTIDE SEQUENCE</scope>
    <source>
        <tissue evidence="2">Shoot tissue taken approximately 20 cm above the soil surface</tissue>
    </source>
</reference>